<comment type="subcellular location">
    <subcellularLocation>
        <location evidence="2">Cell membrane</location>
        <topology evidence="2">Multi-pass membrane protein</topology>
    </subcellularLocation>
</comment>
<dbReference type="PROSITE" id="PS50109">
    <property type="entry name" value="HIS_KIN"/>
    <property type="match status" value="1"/>
</dbReference>
<dbReference type="PRINTS" id="PR00344">
    <property type="entry name" value="BCTRLSENSOR"/>
</dbReference>
<feature type="domain" description="Histidine kinase" evidence="15">
    <location>
        <begin position="96"/>
        <end position="298"/>
    </location>
</feature>
<keyword evidence="9" id="KW-0067">ATP-binding</keyword>
<keyword evidence="7" id="KW-0547">Nucleotide-binding</keyword>
<dbReference type="InterPro" id="IPR050351">
    <property type="entry name" value="BphY/WalK/GraS-like"/>
</dbReference>
<reference evidence="16 17" key="1">
    <citation type="journal article" date="2023" name="Int. J. Syst. Evol. Microbiol.">
        <title>Streptococcus sciuri sp. nov., Staphylococcus marylandisciuri sp. nov. and Staphylococcus americanisciuri sp. nov., isolated from faeces of eastern grey squirrel (Sciurus carolinensis).</title>
        <authorList>
            <person name="Volokhov D.V."/>
            <person name="Zagorodnyaya T.A."/>
            <person name="Furtak V.A."/>
            <person name="Nattanmai G."/>
            <person name="Randall L."/>
            <person name="Jose S."/>
            <person name="Gao Y."/>
            <person name="Eisenberg T."/>
            <person name="Delmonte P."/>
            <person name="Blom J."/>
            <person name="Mitchell K.K."/>
        </authorList>
    </citation>
    <scope>NUCLEOTIDE SEQUENCE [LARGE SCALE GENOMIC DNA]</scope>
    <source>
        <strain evidence="16 17">SQ8-PEA</strain>
    </source>
</reference>
<dbReference type="RefSeq" id="WP_262856072.1">
    <property type="nucleotide sequence ID" value="NZ_JAOPKZ010000011.1"/>
</dbReference>
<evidence type="ECO:0000256" key="10">
    <source>
        <dbReference type="ARBA" id="ARBA00022989"/>
    </source>
</evidence>
<keyword evidence="4" id="KW-1003">Cell membrane</keyword>
<dbReference type="InterPro" id="IPR036890">
    <property type="entry name" value="HATPase_C_sf"/>
</dbReference>
<evidence type="ECO:0000256" key="8">
    <source>
        <dbReference type="ARBA" id="ARBA00022777"/>
    </source>
</evidence>
<dbReference type="EMBL" id="JAOPKZ010000011">
    <property type="protein sequence ID" value="MCU5746477.1"/>
    <property type="molecule type" value="Genomic_DNA"/>
</dbReference>
<dbReference type="Pfam" id="PF02518">
    <property type="entry name" value="HATPase_c"/>
    <property type="match status" value="1"/>
</dbReference>
<evidence type="ECO:0000256" key="2">
    <source>
        <dbReference type="ARBA" id="ARBA00004651"/>
    </source>
</evidence>
<keyword evidence="8 16" id="KW-0418">Kinase</keyword>
<keyword evidence="11" id="KW-0902">Two-component regulatory system</keyword>
<keyword evidence="12 14" id="KW-0472">Membrane</keyword>
<gene>
    <name evidence="16" type="ORF">N9R04_07060</name>
</gene>
<evidence type="ECO:0000256" key="5">
    <source>
        <dbReference type="ARBA" id="ARBA00022679"/>
    </source>
</evidence>
<dbReference type="SUPFAM" id="SSF55874">
    <property type="entry name" value="ATPase domain of HSP90 chaperone/DNA topoisomerase II/histidine kinase"/>
    <property type="match status" value="1"/>
</dbReference>
<evidence type="ECO:0000313" key="17">
    <source>
        <dbReference type="Proteomes" id="UP001209553"/>
    </source>
</evidence>
<accession>A0ABT2QR99</accession>
<dbReference type="Gene3D" id="3.30.565.10">
    <property type="entry name" value="Histidine kinase-like ATPase, C-terminal domain"/>
    <property type="match status" value="1"/>
</dbReference>
<feature type="transmembrane region" description="Helical" evidence="14">
    <location>
        <begin position="37"/>
        <end position="57"/>
    </location>
</feature>
<evidence type="ECO:0000256" key="11">
    <source>
        <dbReference type="ARBA" id="ARBA00023012"/>
    </source>
</evidence>
<dbReference type="InterPro" id="IPR004358">
    <property type="entry name" value="Sig_transdc_His_kin-like_C"/>
</dbReference>
<feature type="transmembrane region" description="Helical" evidence="14">
    <location>
        <begin position="12"/>
        <end position="31"/>
    </location>
</feature>
<dbReference type="InterPro" id="IPR005467">
    <property type="entry name" value="His_kinase_dom"/>
</dbReference>
<evidence type="ECO:0000256" key="12">
    <source>
        <dbReference type="ARBA" id="ARBA00023136"/>
    </source>
</evidence>
<protein>
    <recommendedName>
        <fullName evidence="3">histidine kinase</fullName>
        <ecNumber evidence="3">2.7.13.3</ecNumber>
    </recommendedName>
    <alternativeName>
        <fullName evidence="13">Glycopeptide resistance-associated protein S</fullName>
    </alternativeName>
</protein>
<dbReference type="SMART" id="SM00387">
    <property type="entry name" value="HATPase_c"/>
    <property type="match status" value="1"/>
</dbReference>
<evidence type="ECO:0000256" key="6">
    <source>
        <dbReference type="ARBA" id="ARBA00022692"/>
    </source>
</evidence>
<dbReference type="PANTHER" id="PTHR45453">
    <property type="entry name" value="PHOSPHATE REGULON SENSOR PROTEIN PHOR"/>
    <property type="match status" value="1"/>
</dbReference>
<evidence type="ECO:0000256" key="9">
    <source>
        <dbReference type="ARBA" id="ARBA00022840"/>
    </source>
</evidence>
<dbReference type="PANTHER" id="PTHR45453:SF2">
    <property type="entry name" value="HISTIDINE KINASE"/>
    <property type="match status" value="1"/>
</dbReference>
<evidence type="ECO:0000256" key="13">
    <source>
        <dbReference type="ARBA" id="ARBA00042987"/>
    </source>
</evidence>
<keyword evidence="5" id="KW-0808">Transferase</keyword>
<evidence type="ECO:0000259" key="15">
    <source>
        <dbReference type="PROSITE" id="PS50109"/>
    </source>
</evidence>
<evidence type="ECO:0000256" key="4">
    <source>
        <dbReference type="ARBA" id="ARBA00022475"/>
    </source>
</evidence>
<dbReference type="EC" id="2.7.13.3" evidence="3"/>
<dbReference type="Proteomes" id="UP001209553">
    <property type="component" value="Unassembled WGS sequence"/>
</dbReference>
<dbReference type="GO" id="GO:0016301">
    <property type="term" value="F:kinase activity"/>
    <property type="evidence" value="ECO:0007669"/>
    <property type="project" value="UniProtKB-KW"/>
</dbReference>
<keyword evidence="17" id="KW-1185">Reference proteome</keyword>
<evidence type="ECO:0000256" key="14">
    <source>
        <dbReference type="SAM" id="Phobius"/>
    </source>
</evidence>
<organism evidence="16 17">
    <name type="scientific">Staphylococcus marylandisciuri</name>
    <dbReference type="NCBI Taxonomy" id="2981529"/>
    <lineage>
        <taxon>Bacteria</taxon>
        <taxon>Bacillati</taxon>
        <taxon>Bacillota</taxon>
        <taxon>Bacilli</taxon>
        <taxon>Bacillales</taxon>
        <taxon>Staphylococcaceae</taxon>
        <taxon>Staphylococcus</taxon>
    </lineage>
</organism>
<evidence type="ECO:0000256" key="3">
    <source>
        <dbReference type="ARBA" id="ARBA00012438"/>
    </source>
</evidence>
<evidence type="ECO:0000256" key="7">
    <source>
        <dbReference type="ARBA" id="ARBA00022741"/>
    </source>
</evidence>
<keyword evidence="6 14" id="KW-0812">Transmembrane</keyword>
<evidence type="ECO:0000313" key="16">
    <source>
        <dbReference type="EMBL" id="MCU5746477.1"/>
    </source>
</evidence>
<proteinExistence type="predicted"/>
<dbReference type="InterPro" id="IPR003594">
    <property type="entry name" value="HATPase_dom"/>
</dbReference>
<keyword evidence="10 14" id="KW-1133">Transmembrane helix</keyword>
<comment type="caution">
    <text evidence="16">The sequence shown here is derived from an EMBL/GenBank/DDBJ whole genome shotgun (WGS) entry which is preliminary data.</text>
</comment>
<comment type="catalytic activity">
    <reaction evidence="1">
        <text>ATP + protein L-histidine = ADP + protein N-phospho-L-histidine.</text>
        <dbReference type="EC" id="2.7.13.3"/>
    </reaction>
</comment>
<sequence length="300" mass="35264">MRINFLRYVGKELFITIVLLLLFLYTFYVYSLPFAPFLVVLAITVFIFCLYLFYRLITFKNEISQKEYIDNLQHEMHEIRNEQLQYKKEVEAYFLTWVHQMKTPITASKLLLSRNEEGMANRVRQEIIQIDNYTNLALSYLKLLNHKADMVMNPVKIDDLIRPLIKKYSIQFIDNNTRIHYEKVEETVITDARWSSIMIEQILNNALKYARGKDIWIYFDREDNILSIKDNGIGISKADLPKIFDQGYSGYNGRLNERSSGIGLFIVKRISSHLSHNIDVSSTLGEGSIFKIQFPRNNGF</sequence>
<name>A0ABT2QR99_9STAP</name>
<evidence type="ECO:0000256" key="1">
    <source>
        <dbReference type="ARBA" id="ARBA00000085"/>
    </source>
</evidence>